<proteinExistence type="predicted"/>
<evidence type="ECO:0000313" key="2">
    <source>
        <dbReference type="EMBL" id="CAL4926048.1"/>
    </source>
</evidence>
<keyword evidence="3" id="KW-1185">Reference proteome</keyword>
<keyword evidence="1" id="KW-0732">Signal</keyword>
<reference evidence="2" key="1">
    <citation type="submission" date="2024-10" db="EMBL/GenBank/DDBJ databases">
        <authorList>
            <person name="Ryan C."/>
        </authorList>
    </citation>
    <scope>NUCLEOTIDE SEQUENCE [LARGE SCALE GENOMIC DNA]</scope>
</reference>
<evidence type="ECO:0000256" key="1">
    <source>
        <dbReference type="SAM" id="SignalP"/>
    </source>
</evidence>
<accession>A0ABC8XGI9</accession>
<evidence type="ECO:0000313" key="3">
    <source>
        <dbReference type="Proteomes" id="UP001497457"/>
    </source>
</evidence>
<gene>
    <name evidence="2" type="ORF">URODEC1_LOCUS23684</name>
</gene>
<feature type="signal peptide" evidence="1">
    <location>
        <begin position="1"/>
        <end position="27"/>
    </location>
</feature>
<sequence length="127" mass="12563">MATTRSSTAAALFLATILLLAAASALAQAPVPAPAPGPSSSPCPLGLNIVGTLTPPQRLGLAVQLAGLRPSDIVRCVCNAANGSTTVAHRILDTLFPGPGGVVLPGGVVTITFNISALNLNCTRLGA</sequence>
<organism evidence="2 3">
    <name type="scientific">Urochloa decumbens</name>
    <dbReference type="NCBI Taxonomy" id="240449"/>
    <lineage>
        <taxon>Eukaryota</taxon>
        <taxon>Viridiplantae</taxon>
        <taxon>Streptophyta</taxon>
        <taxon>Embryophyta</taxon>
        <taxon>Tracheophyta</taxon>
        <taxon>Spermatophyta</taxon>
        <taxon>Magnoliopsida</taxon>
        <taxon>Liliopsida</taxon>
        <taxon>Poales</taxon>
        <taxon>Poaceae</taxon>
        <taxon>PACMAD clade</taxon>
        <taxon>Panicoideae</taxon>
        <taxon>Panicodae</taxon>
        <taxon>Paniceae</taxon>
        <taxon>Melinidinae</taxon>
        <taxon>Urochloa</taxon>
    </lineage>
</organism>
<feature type="chain" id="PRO_5044856149" evidence="1">
    <location>
        <begin position="28"/>
        <end position="127"/>
    </location>
</feature>
<dbReference type="EMBL" id="OZ075124">
    <property type="protein sequence ID" value="CAL4926048.1"/>
    <property type="molecule type" value="Genomic_DNA"/>
</dbReference>
<protein>
    <submittedName>
        <fullName evidence="2">Uncharacterized protein</fullName>
    </submittedName>
</protein>
<dbReference type="AlphaFoldDB" id="A0ABC8XGI9"/>
<dbReference type="Proteomes" id="UP001497457">
    <property type="component" value="Chromosome 14rd"/>
</dbReference>
<name>A0ABC8XGI9_9POAL</name>